<comment type="caution">
    <text evidence="1">The sequence shown here is derived from an EMBL/GenBank/DDBJ whole genome shotgun (WGS) entry which is preliminary data.</text>
</comment>
<gene>
    <name evidence="1" type="ORF">LY79DRAFT_536263</name>
</gene>
<dbReference type="AlphaFoldDB" id="A0AAD8V933"/>
<dbReference type="RefSeq" id="XP_060419524.1">
    <property type="nucleotide sequence ID" value="XM_060556582.1"/>
</dbReference>
<organism evidence="1 2">
    <name type="scientific">Colletotrichum navitas</name>
    <dbReference type="NCBI Taxonomy" id="681940"/>
    <lineage>
        <taxon>Eukaryota</taxon>
        <taxon>Fungi</taxon>
        <taxon>Dikarya</taxon>
        <taxon>Ascomycota</taxon>
        <taxon>Pezizomycotina</taxon>
        <taxon>Sordariomycetes</taxon>
        <taxon>Hypocreomycetidae</taxon>
        <taxon>Glomerellales</taxon>
        <taxon>Glomerellaceae</taxon>
        <taxon>Colletotrichum</taxon>
        <taxon>Colletotrichum graminicola species complex</taxon>
    </lineage>
</organism>
<protein>
    <submittedName>
        <fullName evidence="1">Uncharacterized protein</fullName>
    </submittedName>
</protein>
<name>A0AAD8V933_9PEZI</name>
<proteinExistence type="predicted"/>
<reference evidence="1" key="1">
    <citation type="submission" date="2021-06" db="EMBL/GenBank/DDBJ databases">
        <title>Comparative genomics, transcriptomics and evolutionary studies reveal genomic signatures of adaptation to plant cell wall in hemibiotrophic fungi.</title>
        <authorList>
            <consortium name="DOE Joint Genome Institute"/>
            <person name="Baroncelli R."/>
            <person name="Diaz J.F."/>
            <person name="Benocci T."/>
            <person name="Peng M."/>
            <person name="Battaglia E."/>
            <person name="Haridas S."/>
            <person name="Andreopoulos W."/>
            <person name="Labutti K."/>
            <person name="Pangilinan J."/>
            <person name="Floch G.L."/>
            <person name="Makela M.R."/>
            <person name="Henrissat B."/>
            <person name="Grigoriev I.V."/>
            <person name="Crouch J.A."/>
            <person name="De Vries R.P."/>
            <person name="Sukno S.A."/>
            <person name="Thon M.R."/>
        </authorList>
    </citation>
    <scope>NUCLEOTIDE SEQUENCE</scope>
    <source>
        <strain evidence="1">CBS 125086</strain>
    </source>
</reference>
<keyword evidence="2" id="KW-1185">Reference proteome</keyword>
<accession>A0AAD8V933</accession>
<dbReference type="Proteomes" id="UP001230504">
    <property type="component" value="Unassembled WGS sequence"/>
</dbReference>
<dbReference type="EMBL" id="JAHLJV010000003">
    <property type="protein sequence ID" value="KAK1598862.1"/>
    <property type="molecule type" value="Genomic_DNA"/>
</dbReference>
<evidence type="ECO:0000313" key="1">
    <source>
        <dbReference type="EMBL" id="KAK1598862.1"/>
    </source>
</evidence>
<evidence type="ECO:0000313" key="2">
    <source>
        <dbReference type="Proteomes" id="UP001230504"/>
    </source>
</evidence>
<dbReference type="GeneID" id="85440822"/>
<sequence length="154" mass="17390">MVPKQWDTVFVALQSPLLANYLSRSNAQTRCPRRDKNINGTEMEMDRAADGHARQLSLRPFRHNLAHIIDVTRYVIRTIQLNKAARAIDNRPIEVGFPARNQSAVEIEMSRRASSEICHVHTMPILANVMAASRHPRRPSCLGGQHVTHAPIEV</sequence>